<dbReference type="SUPFAM" id="SSF82689">
    <property type="entry name" value="Mechanosensitive channel protein MscS (YggB), C-terminal domain"/>
    <property type="match status" value="1"/>
</dbReference>
<evidence type="ECO:0000313" key="12">
    <source>
        <dbReference type="EMBL" id="SET92579.1"/>
    </source>
</evidence>
<comment type="subcellular location">
    <subcellularLocation>
        <location evidence="1">Cell membrane</location>
        <topology evidence="1">Multi-pass membrane protein</topology>
    </subcellularLocation>
</comment>
<feature type="domain" description="Mechanosensitive ion channel transmembrane helices 2/3" evidence="11">
    <location>
        <begin position="71"/>
        <end position="108"/>
    </location>
</feature>
<feature type="transmembrane region" description="Helical" evidence="8">
    <location>
        <begin position="12"/>
        <end position="32"/>
    </location>
</feature>
<dbReference type="InterPro" id="IPR011066">
    <property type="entry name" value="MscS_channel_C_sf"/>
</dbReference>
<evidence type="ECO:0000259" key="9">
    <source>
        <dbReference type="Pfam" id="PF00924"/>
    </source>
</evidence>
<evidence type="ECO:0000256" key="3">
    <source>
        <dbReference type="ARBA" id="ARBA00022475"/>
    </source>
</evidence>
<keyword evidence="4 8" id="KW-0812">Transmembrane</keyword>
<evidence type="ECO:0000256" key="2">
    <source>
        <dbReference type="ARBA" id="ARBA00008017"/>
    </source>
</evidence>
<dbReference type="STRING" id="237682.SAMN05421676_11122"/>
<proteinExistence type="inferred from homology"/>
<feature type="domain" description="Mechanosensitive ion channel MscS" evidence="9">
    <location>
        <begin position="110"/>
        <end position="174"/>
    </location>
</feature>
<dbReference type="Gene3D" id="3.30.70.100">
    <property type="match status" value="1"/>
</dbReference>
<dbReference type="Pfam" id="PF00924">
    <property type="entry name" value="MS_channel_2nd"/>
    <property type="match status" value="1"/>
</dbReference>
<dbReference type="Pfam" id="PF21082">
    <property type="entry name" value="MS_channel_3rd"/>
    <property type="match status" value="1"/>
</dbReference>
<keyword evidence="6 8" id="KW-0472">Membrane</keyword>
<accession>A0A1I0I9B6</accession>
<keyword evidence="5 8" id="KW-1133">Transmembrane helix</keyword>
<dbReference type="SUPFAM" id="SSF50182">
    <property type="entry name" value="Sm-like ribonucleoproteins"/>
    <property type="match status" value="1"/>
</dbReference>
<dbReference type="OrthoDB" id="9809206at2"/>
<evidence type="ECO:0000256" key="5">
    <source>
        <dbReference type="ARBA" id="ARBA00022989"/>
    </source>
</evidence>
<dbReference type="InterPro" id="IPR045276">
    <property type="entry name" value="YbiO_bact"/>
</dbReference>
<gene>
    <name evidence="12" type="ORF">SAMN05421676_11122</name>
</gene>
<sequence>MGFLDFEFHPLIQSIVSGALKIILALIAYAIFSPIGKRLISSMMSKSSEKQRLSESRATTLEKLLKNIYGYVLIFILIITVLKIFGIPVAPLLAGAGVVGLAIGFGAQGLVSDVVTGFFILLEKQIDVDDYVSLGGESGIVEEVGLRTTQMRGFDGTLHFIPNRNISNVNNHSRGNMRALVDIGISYDENIDEVVKVLQDVCDQFAAKDERVKEGPDVVGVQSFGSSDVVLRIIAQTENMEQWAVERELRKEIKQALNEANIEIPYPHQVNISKS</sequence>
<dbReference type="InterPro" id="IPR006685">
    <property type="entry name" value="MscS_channel_2nd"/>
</dbReference>
<evidence type="ECO:0000259" key="11">
    <source>
        <dbReference type="Pfam" id="PF21088"/>
    </source>
</evidence>
<keyword evidence="3" id="KW-1003">Cell membrane</keyword>
<dbReference type="InterPro" id="IPR011014">
    <property type="entry name" value="MscS_channel_TM-2"/>
</dbReference>
<evidence type="ECO:0000256" key="6">
    <source>
        <dbReference type="ARBA" id="ARBA00023136"/>
    </source>
</evidence>
<dbReference type="SUPFAM" id="SSF82861">
    <property type="entry name" value="Mechanosensitive channel protein MscS (YggB), transmembrane region"/>
    <property type="match status" value="1"/>
</dbReference>
<keyword evidence="13" id="KW-1185">Reference proteome</keyword>
<dbReference type="InterPro" id="IPR023408">
    <property type="entry name" value="MscS_beta-dom_sf"/>
</dbReference>
<dbReference type="PANTHER" id="PTHR30460">
    <property type="entry name" value="MODERATE CONDUCTANCE MECHANOSENSITIVE CHANNEL YBIO"/>
    <property type="match status" value="1"/>
</dbReference>
<dbReference type="InterPro" id="IPR010920">
    <property type="entry name" value="LSM_dom_sf"/>
</dbReference>
<evidence type="ECO:0000259" key="10">
    <source>
        <dbReference type="Pfam" id="PF21082"/>
    </source>
</evidence>
<dbReference type="AlphaFoldDB" id="A0A1I0I9B6"/>
<evidence type="ECO:0000256" key="8">
    <source>
        <dbReference type="SAM" id="Phobius"/>
    </source>
</evidence>
<comment type="similarity">
    <text evidence="2">Belongs to the MscS (TC 1.A.23) family.</text>
</comment>
<reference evidence="13" key="1">
    <citation type="submission" date="2016-10" db="EMBL/GenBank/DDBJ databases">
        <authorList>
            <person name="Varghese N."/>
            <person name="Submissions S."/>
        </authorList>
    </citation>
    <scope>NUCLEOTIDE SEQUENCE [LARGE SCALE GENOMIC DNA]</scope>
    <source>
        <strain evidence="13">CGMCC 1.3566</strain>
    </source>
</reference>
<dbReference type="Gene3D" id="2.30.30.60">
    <property type="match status" value="1"/>
</dbReference>
<dbReference type="Gene3D" id="1.10.287.1260">
    <property type="match status" value="1"/>
</dbReference>
<dbReference type="InterPro" id="IPR049278">
    <property type="entry name" value="MS_channel_C"/>
</dbReference>
<comment type="function">
    <text evidence="7">May play a role in resistance to osmotic downshock.</text>
</comment>
<dbReference type="EMBL" id="FOHJ01000011">
    <property type="protein sequence ID" value="SET92579.1"/>
    <property type="molecule type" value="Genomic_DNA"/>
</dbReference>
<dbReference type="RefSeq" id="WP_093136830.1">
    <property type="nucleotide sequence ID" value="NZ_FOHJ01000011.1"/>
</dbReference>
<organism evidence="12 13">
    <name type="scientific">Salinibacillus kushneri</name>
    <dbReference type="NCBI Taxonomy" id="237682"/>
    <lineage>
        <taxon>Bacteria</taxon>
        <taxon>Bacillati</taxon>
        <taxon>Bacillota</taxon>
        <taxon>Bacilli</taxon>
        <taxon>Bacillales</taxon>
        <taxon>Bacillaceae</taxon>
        <taxon>Salinibacillus</taxon>
    </lineage>
</organism>
<evidence type="ECO:0000256" key="4">
    <source>
        <dbReference type="ARBA" id="ARBA00022692"/>
    </source>
</evidence>
<evidence type="ECO:0000256" key="1">
    <source>
        <dbReference type="ARBA" id="ARBA00004651"/>
    </source>
</evidence>
<dbReference type="FunFam" id="1.10.287.1260:FF:000005">
    <property type="entry name" value="Mechanosensitive ion channel family protein"/>
    <property type="match status" value="1"/>
</dbReference>
<feature type="transmembrane region" description="Helical" evidence="8">
    <location>
        <begin position="96"/>
        <end position="122"/>
    </location>
</feature>
<dbReference type="InterPro" id="IPR049142">
    <property type="entry name" value="MS_channel_1st"/>
</dbReference>
<dbReference type="PANTHER" id="PTHR30460:SF0">
    <property type="entry name" value="MODERATE CONDUCTANCE MECHANOSENSITIVE CHANNEL YBIO"/>
    <property type="match status" value="1"/>
</dbReference>
<dbReference type="FunFam" id="3.30.70.100:FF:000018">
    <property type="entry name" value="MscS mechanosensitive ion channel"/>
    <property type="match status" value="1"/>
</dbReference>
<protein>
    <submittedName>
        <fullName evidence="12">Small conductance mechanosensitive channel</fullName>
    </submittedName>
</protein>
<evidence type="ECO:0000256" key="7">
    <source>
        <dbReference type="ARBA" id="ARBA00059688"/>
    </source>
</evidence>
<dbReference type="Proteomes" id="UP000199095">
    <property type="component" value="Unassembled WGS sequence"/>
</dbReference>
<feature type="domain" description="Mechanosensitive ion channel MscS C-terminal" evidence="10">
    <location>
        <begin position="181"/>
        <end position="264"/>
    </location>
</feature>
<dbReference type="GO" id="GO:0008381">
    <property type="term" value="F:mechanosensitive monoatomic ion channel activity"/>
    <property type="evidence" value="ECO:0007669"/>
    <property type="project" value="InterPro"/>
</dbReference>
<evidence type="ECO:0000313" key="13">
    <source>
        <dbReference type="Proteomes" id="UP000199095"/>
    </source>
</evidence>
<dbReference type="Pfam" id="PF21088">
    <property type="entry name" value="MS_channel_1st"/>
    <property type="match status" value="1"/>
</dbReference>
<dbReference type="FunFam" id="2.30.30.60:FF:000001">
    <property type="entry name" value="MscS Mechanosensitive ion channel"/>
    <property type="match status" value="1"/>
</dbReference>
<dbReference type="GO" id="GO:0005886">
    <property type="term" value="C:plasma membrane"/>
    <property type="evidence" value="ECO:0007669"/>
    <property type="project" value="UniProtKB-SubCell"/>
</dbReference>
<feature type="transmembrane region" description="Helical" evidence="8">
    <location>
        <begin position="68"/>
        <end position="90"/>
    </location>
</feature>
<name>A0A1I0I9B6_9BACI</name>